<evidence type="ECO:0000313" key="1">
    <source>
        <dbReference type="EMBL" id="MED6162449.1"/>
    </source>
</evidence>
<name>A0ABU6UNG7_9FABA</name>
<proteinExistence type="predicted"/>
<protein>
    <submittedName>
        <fullName evidence="1">Uncharacterized protein</fullName>
    </submittedName>
</protein>
<sequence length="139" mass="15793">MKHPELYPMMERADDCSNILLSLGVGVQPPVAEPGWSVDTYQPPLIITLIVSSKLATQNAITFVFRHMLTPDMDQPDNATEENLTNLVKCAEDMIHGNIKRLNPVTFKLEPIDDTITYKQELIRFAKILSDERKNRLTL</sequence>
<accession>A0ABU6UNG7</accession>
<organism evidence="1 2">
    <name type="scientific">Stylosanthes scabra</name>
    <dbReference type="NCBI Taxonomy" id="79078"/>
    <lineage>
        <taxon>Eukaryota</taxon>
        <taxon>Viridiplantae</taxon>
        <taxon>Streptophyta</taxon>
        <taxon>Embryophyta</taxon>
        <taxon>Tracheophyta</taxon>
        <taxon>Spermatophyta</taxon>
        <taxon>Magnoliopsida</taxon>
        <taxon>eudicotyledons</taxon>
        <taxon>Gunneridae</taxon>
        <taxon>Pentapetalae</taxon>
        <taxon>rosids</taxon>
        <taxon>fabids</taxon>
        <taxon>Fabales</taxon>
        <taxon>Fabaceae</taxon>
        <taxon>Papilionoideae</taxon>
        <taxon>50 kb inversion clade</taxon>
        <taxon>dalbergioids sensu lato</taxon>
        <taxon>Dalbergieae</taxon>
        <taxon>Pterocarpus clade</taxon>
        <taxon>Stylosanthes</taxon>
    </lineage>
</organism>
<keyword evidence="2" id="KW-1185">Reference proteome</keyword>
<reference evidence="1 2" key="1">
    <citation type="journal article" date="2023" name="Plants (Basel)">
        <title>Bridging the Gap: Combining Genomics and Transcriptomics Approaches to Understand Stylosanthes scabra, an Orphan Legume from the Brazilian Caatinga.</title>
        <authorList>
            <person name="Ferreira-Neto J.R.C."/>
            <person name="da Silva M.D."/>
            <person name="Binneck E."/>
            <person name="de Melo N.F."/>
            <person name="da Silva R.H."/>
            <person name="de Melo A.L.T.M."/>
            <person name="Pandolfi V."/>
            <person name="Bustamante F.O."/>
            <person name="Brasileiro-Vidal A.C."/>
            <person name="Benko-Iseppon A.M."/>
        </authorList>
    </citation>
    <scope>NUCLEOTIDE SEQUENCE [LARGE SCALE GENOMIC DNA]</scope>
    <source>
        <tissue evidence="1">Leaves</tissue>
    </source>
</reference>
<comment type="caution">
    <text evidence="1">The sequence shown here is derived from an EMBL/GenBank/DDBJ whole genome shotgun (WGS) entry which is preliminary data.</text>
</comment>
<dbReference type="Gene3D" id="3.40.1090.10">
    <property type="entry name" value="Cytosolic phospholipase A2 catalytic domain"/>
    <property type="match status" value="1"/>
</dbReference>
<evidence type="ECO:0000313" key="2">
    <source>
        <dbReference type="Proteomes" id="UP001341840"/>
    </source>
</evidence>
<gene>
    <name evidence="1" type="ORF">PIB30_070539</name>
</gene>
<dbReference type="EMBL" id="JASCZI010121625">
    <property type="protein sequence ID" value="MED6162449.1"/>
    <property type="molecule type" value="Genomic_DNA"/>
</dbReference>
<dbReference type="Proteomes" id="UP001341840">
    <property type="component" value="Unassembled WGS sequence"/>
</dbReference>